<reference evidence="5" key="1">
    <citation type="journal article" date="2015" name="PLoS Genet.">
        <title>The dynamic genome and transcriptome of the human fungal pathogen Blastomyces and close relative Emmonsia.</title>
        <authorList>
            <person name="Munoz J.F."/>
            <person name="Gauthier G.M."/>
            <person name="Desjardins C.A."/>
            <person name="Gallo J.E."/>
            <person name="Holder J."/>
            <person name="Sullivan T.D."/>
            <person name="Marty A.J."/>
            <person name="Carmen J.C."/>
            <person name="Chen Z."/>
            <person name="Ding L."/>
            <person name="Gujja S."/>
            <person name="Magrini V."/>
            <person name="Misas E."/>
            <person name="Mitreva M."/>
            <person name="Priest M."/>
            <person name="Saif S."/>
            <person name="Whiston E.A."/>
            <person name="Young S."/>
            <person name="Zeng Q."/>
            <person name="Goldman W.E."/>
            <person name="Mardis E.R."/>
            <person name="Taylor J.W."/>
            <person name="McEwen J.G."/>
            <person name="Clay O.K."/>
            <person name="Klein B.S."/>
            <person name="Cuomo C.A."/>
        </authorList>
    </citation>
    <scope>NUCLEOTIDE SEQUENCE [LARGE SCALE GENOMIC DNA]</scope>
    <source>
        <strain evidence="5">ER-3 / ATCC MYA-2586</strain>
    </source>
</reference>
<feature type="compositionally biased region" description="Pro residues" evidence="1">
    <location>
        <begin position="448"/>
        <end position="463"/>
    </location>
</feature>
<dbReference type="Gene3D" id="1.25.40.90">
    <property type="match status" value="1"/>
</dbReference>
<dbReference type="InterPro" id="IPR006569">
    <property type="entry name" value="CID_dom"/>
</dbReference>
<keyword evidence="2" id="KW-0812">Transmembrane</keyword>
<keyword evidence="5" id="KW-1185">Reference proteome</keyword>
<dbReference type="GeneID" id="69031822"/>
<feature type="region of interest" description="Disordered" evidence="1">
    <location>
        <begin position="338"/>
        <end position="604"/>
    </location>
</feature>
<name>A0ABX2VVG4_AJEDR</name>
<feature type="compositionally biased region" description="Pro residues" evidence="1">
    <location>
        <begin position="518"/>
        <end position="529"/>
    </location>
</feature>
<dbReference type="Proteomes" id="UP000002039">
    <property type="component" value="Unassembled WGS sequence"/>
</dbReference>
<keyword evidence="2" id="KW-0472">Membrane</keyword>
<proteinExistence type="predicted"/>
<dbReference type="PANTHER" id="PTHR12323:SF0">
    <property type="entry name" value="CALCIUM HOMEOSTASIS ENDOPLASMIC RETICULUM PROTEIN"/>
    <property type="match status" value="1"/>
</dbReference>
<dbReference type="PANTHER" id="PTHR12323">
    <property type="entry name" value="SR-RELATED CTD ASSOCIATED FACTOR 6"/>
    <property type="match status" value="1"/>
</dbReference>
<evidence type="ECO:0000313" key="5">
    <source>
        <dbReference type="Proteomes" id="UP000002039"/>
    </source>
</evidence>
<evidence type="ECO:0000256" key="1">
    <source>
        <dbReference type="SAM" id="MobiDB-lite"/>
    </source>
</evidence>
<protein>
    <recommendedName>
        <fullName evidence="3">CID domain-containing protein</fullName>
    </recommendedName>
</protein>
<keyword evidence="2" id="KW-1133">Transmembrane helix</keyword>
<sequence>MTTHLVAIAKATFSAGLLRPDPTSVYRDEIAFFHTSLDRAVTHCSPGNIQICKSWLLKNVIPSSTRIGALGKYLVTLSGSFEPGDKSPAAGQAAVEASKNSPKRKRLHILYLLNDLLHHTKYHEQTTSAFSTLSGSLQPFLVDLISLAAGFSREKNPKHHKRLNDLLDIWAGNSYYSRDYINKLRETVDNSSSPGALNAKVAPKDSGSDTPNKIPPRDAPYVMPATHGDPSAPYHELPAGNLMPHIIPNSTAPIRPQAVKPLQFLAGPADESLVTAVKNFLNDVDKIYNSNGEAMDGGDDVEIDELGQIIVRDPVTGEVVDGETYYGWSRSFCEKMKKRRDGKLGRRSESRSLSPSRSRSRSRSYSARKRRRYSDNMSDDDRGRSRSSGSSRSGNRSRGDSYSRSLSRSRSRTAPGRSGRPRSRSRSISYSPRPLSPPPFPSQNQNAPFPPPGTAPPIPPPMSYPFSGSQQFSPPHPLPIPGPGGMFIPPPPPRPPGYHGPWPPPPPPPPSQHHGATPPFPPPLPPPLPVNMGVNMNIPGFQSPAGGGAPQFSSHSHPSHQPPPGSYHFPSPHTPQGQGPGRQPYSGGDANGSGGSRGRGNADEEQQMKSIENIISLYRFSRNLFCEKATVISSAAPRIPRITSTDYLVFHRLYRSVLREDKHDPASGKAVIDPTLLKMRKSAHPTSTRRTTPTIAIVMSKSNSLKVLLLPFPNFDTLDLYAPIEVLGKGAAIGGLEITFDIAAIVQPTLSAEKVPVYPNLSISQAMQQLDQYEIVVQPGAGISEVEKYLENPAQLGLSPSSVKEHLQLLLAFSQTTTPSPRGCKRVFLSICTGALVAGLAGVFSNMIVTTHYAGLEKLREYCRIAGEGTVVEPDIGDGGYEGYSNAQQQSWRWVTVDRPQFGARVISSGGISCGLDASLFLVSELEVWKDGQREKIGVAKAHRCARIMEYAWRWA</sequence>
<evidence type="ECO:0000259" key="3">
    <source>
        <dbReference type="PROSITE" id="PS51391"/>
    </source>
</evidence>
<feature type="compositionally biased region" description="Pro residues" evidence="1">
    <location>
        <begin position="474"/>
        <end position="511"/>
    </location>
</feature>
<dbReference type="SUPFAM" id="SSF52317">
    <property type="entry name" value="Class I glutamine amidotransferase-like"/>
    <property type="match status" value="1"/>
</dbReference>
<feature type="transmembrane region" description="Helical" evidence="2">
    <location>
        <begin position="827"/>
        <end position="849"/>
    </location>
</feature>
<gene>
    <name evidence="4" type="ORF">BDCG_16930</name>
</gene>
<dbReference type="InterPro" id="IPR029062">
    <property type="entry name" value="Class_I_gatase-like"/>
</dbReference>
<dbReference type="RefSeq" id="XP_045280872.1">
    <property type="nucleotide sequence ID" value="XM_045426111.1"/>
</dbReference>
<feature type="region of interest" description="Disordered" evidence="1">
    <location>
        <begin position="188"/>
        <end position="216"/>
    </location>
</feature>
<feature type="compositionally biased region" description="Gly residues" evidence="1">
    <location>
        <begin position="589"/>
        <end position="598"/>
    </location>
</feature>
<organism evidence="4 5">
    <name type="scientific">Ajellomyces dermatitidis (strain ER-3 / ATCC MYA-2586)</name>
    <name type="common">Blastomyces dermatitidis</name>
    <dbReference type="NCBI Taxonomy" id="559297"/>
    <lineage>
        <taxon>Eukaryota</taxon>
        <taxon>Fungi</taxon>
        <taxon>Dikarya</taxon>
        <taxon>Ascomycota</taxon>
        <taxon>Pezizomycotina</taxon>
        <taxon>Eurotiomycetes</taxon>
        <taxon>Eurotiomycetidae</taxon>
        <taxon>Onygenales</taxon>
        <taxon>Ajellomycetaceae</taxon>
        <taxon>Blastomyces</taxon>
    </lineage>
</organism>
<evidence type="ECO:0000256" key="2">
    <source>
        <dbReference type="SAM" id="Phobius"/>
    </source>
</evidence>
<feature type="compositionally biased region" description="Basic residues" evidence="1">
    <location>
        <begin position="358"/>
        <end position="372"/>
    </location>
</feature>
<accession>A0ABX2VVG4</accession>
<evidence type="ECO:0000313" key="4">
    <source>
        <dbReference type="EMBL" id="OAT01145.1"/>
    </source>
</evidence>
<dbReference type="PROSITE" id="PS51391">
    <property type="entry name" value="CID"/>
    <property type="match status" value="1"/>
</dbReference>
<dbReference type="InterPro" id="IPR008942">
    <property type="entry name" value="ENTH_VHS"/>
</dbReference>
<dbReference type="Gene3D" id="3.40.50.880">
    <property type="match status" value="1"/>
</dbReference>
<dbReference type="EMBL" id="EQ999976">
    <property type="protein sequence ID" value="OAT01145.1"/>
    <property type="molecule type" value="Genomic_DNA"/>
</dbReference>
<feature type="domain" description="CID" evidence="3">
    <location>
        <begin position="25"/>
        <end position="192"/>
    </location>
</feature>
<dbReference type="Pfam" id="PF04818">
    <property type="entry name" value="CID"/>
    <property type="match status" value="1"/>
</dbReference>
<feature type="compositionally biased region" description="Low complexity" evidence="1">
    <location>
        <begin position="386"/>
        <end position="418"/>
    </location>
</feature>